<organism evidence="2 3">
    <name type="scientific">Clonostachys rhizophaga</name>
    <dbReference type="NCBI Taxonomy" id="160324"/>
    <lineage>
        <taxon>Eukaryota</taxon>
        <taxon>Fungi</taxon>
        <taxon>Dikarya</taxon>
        <taxon>Ascomycota</taxon>
        <taxon>Pezizomycotina</taxon>
        <taxon>Sordariomycetes</taxon>
        <taxon>Hypocreomycetidae</taxon>
        <taxon>Hypocreales</taxon>
        <taxon>Bionectriaceae</taxon>
        <taxon>Clonostachys</taxon>
    </lineage>
</organism>
<dbReference type="PROSITE" id="PS50231">
    <property type="entry name" value="RICIN_B_LECTIN"/>
    <property type="match status" value="1"/>
</dbReference>
<dbReference type="Proteomes" id="UP000696573">
    <property type="component" value="Unassembled WGS sequence"/>
</dbReference>
<dbReference type="EMBL" id="CABFNQ020000467">
    <property type="protein sequence ID" value="CAH0016473.1"/>
    <property type="molecule type" value="Genomic_DNA"/>
</dbReference>
<evidence type="ECO:0000313" key="3">
    <source>
        <dbReference type="Proteomes" id="UP000696573"/>
    </source>
</evidence>
<dbReference type="Pfam" id="PF20183">
    <property type="entry name" value="DUF6546"/>
    <property type="match status" value="1"/>
</dbReference>
<reference evidence="2" key="1">
    <citation type="submission" date="2021-10" db="EMBL/GenBank/DDBJ databases">
        <authorList>
            <person name="Piombo E."/>
        </authorList>
    </citation>
    <scope>NUCLEOTIDE SEQUENCE</scope>
</reference>
<protein>
    <recommendedName>
        <fullName evidence="1">DUF6546 domain-containing protein</fullName>
    </recommendedName>
</protein>
<dbReference type="InterPro" id="IPR046676">
    <property type="entry name" value="DUF6546"/>
</dbReference>
<name>A0A9N9V496_9HYPO</name>
<feature type="domain" description="DUF6546" evidence="1">
    <location>
        <begin position="265"/>
        <end position="472"/>
    </location>
</feature>
<dbReference type="OrthoDB" id="4688861at2759"/>
<dbReference type="AlphaFoldDB" id="A0A9N9V496"/>
<keyword evidence="3" id="KW-1185">Reference proteome</keyword>
<evidence type="ECO:0000259" key="1">
    <source>
        <dbReference type="Pfam" id="PF20183"/>
    </source>
</evidence>
<comment type="caution">
    <text evidence="2">The sequence shown here is derived from an EMBL/GenBank/DDBJ whole genome shotgun (WGS) entry which is preliminary data.</text>
</comment>
<evidence type="ECO:0000313" key="2">
    <source>
        <dbReference type="EMBL" id="CAH0016473.1"/>
    </source>
</evidence>
<accession>A0A9N9V496</accession>
<sequence length="481" mass="56387">MSNWYDLPPEIRLTILRQLEKHPQKSAYAAVSREWQAVIEKSTFRRLKLKEACLDAFDQMTQRQRGLVRHVCLDIELQRYACQSCGRLESETWRRANNRLATRALYKLFSILSTWEPTREGLTLELHAYSTSDKEHWLKTCYLGTLEEDELLDSGLPLNTNEIDDPSHGWVQGRQASLPPKDAMRRIYGGLDIKFNRQLPQVQVVTKFLLGRQCRRQWTPPTLEQIWEKLPRLEEIVYEPWQLFEKPLQDFQRDGEYYKMVTSHLPAQLKKLSVFEDFNETLLSVFEKSSHSFYAFFPTGQSYIGSMNPDRVRGPSRQVAEGFAARSLDLEHLSVAFMAEARHFIDGVKKTWKWRELRSLSLTSRLMDRESNSLEISHLLRDAGAAALRMPKLEMMNIWNGAQGEACAFMYRQEDSSIAWRGTWEFKFSRDVIQRWKKVVSRFARDELRVRLQLLDCEILSHGDAIHHLGLDFVIDHTERE</sequence>
<gene>
    <name evidence="2" type="ORF">CRHIZ90672A_00017353</name>
</gene>
<proteinExistence type="predicted"/>